<keyword evidence="5 9" id="KW-0472">Membrane</keyword>
<feature type="domain" description="G-protein coupled receptors family 1 profile" evidence="10">
    <location>
        <begin position="25"/>
        <end position="290"/>
    </location>
</feature>
<accession>A0ABM1A3J9</accession>
<evidence type="ECO:0000256" key="8">
    <source>
        <dbReference type="RuleBase" id="RU000688"/>
    </source>
</evidence>
<feature type="transmembrane region" description="Helical" evidence="9">
    <location>
        <begin position="12"/>
        <end position="32"/>
    </location>
</feature>
<keyword evidence="4 8" id="KW-0297">G-protein coupled receptor</keyword>
<dbReference type="Proteomes" id="UP000694888">
    <property type="component" value="Unplaced"/>
</dbReference>
<evidence type="ECO:0000256" key="5">
    <source>
        <dbReference type="ARBA" id="ARBA00023136"/>
    </source>
</evidence>
<dbReference type="PRINTS" id="PR00237">
    <property type="entry name" value="GPCRRHODOPSN"/>
</dbReference>
<feature type="transmembrane region" description="Helical" evidence="9">
    <location>
        <begin position="270"/>
        <end position="293"/>
    </location>
</feature>
<evidence type="ECO:0000256" key="1">
    <source>
        <dbReference type="ARBA" id="ARBA00004141"/>
    </source>
</evidence>
<reference evidence="12" key="1">
    <citation type="submission" date="2025-08" db="UniProtKB">
        <authorList>
            <consortium name="RefSeq"/>
        </authorList>
    </citation>
    <scope>IDENTIFICATION</scope>
</reference>
<dbReference type="InterPro" id="IPR017452">
    <property type="entry name" value="GPCR_Rhodpsn_7TM"/>
</dbReference>
<evidence type="ECO:0000259" key="10">
    <source>
        <dbReference type="PROSITE" id="PS50262"/>
    </source>
</evidence>
<gene>
    <name evidence="12" type="primary">LOC101862810</name>
</gene>
<dbReference type="GeneID" id="101862810"/>
<proteinExistence type="inferred from homology"/>
<dbReference type="Gene3D" id="1.20.1070.10">
    <property type="entry name" value="Rhodopsin 7-helix transmembrane proteins"/>
    <property type="match status" value="1"/>
</dbReference>
<dbReference type="PANTHER" id="PTHR24243:SF208">
    <property type="entry name" value="PYROKININ-1 RECEPTOR"/>
    <property type="match status" value="1"/>
</dbReference>
<keyword evidence="3 9" id="KW-1133">Transmembrane helix</keyword>
<evidence type="ECO:0000256" key="3">
    <source>
        <dbReference type="ARBA" id="ARBA00022989"/>
    </source>
</evidence>
<evidence type="ECO:0000256" key="9">
    <source>
        <dbReference type="SAM" id="Phobius"/>
    </source>
</evidence>
<dbReference type="RefSeq" id="XP_012940127.1">
    <property type="nucleotide sequence ID" value="XM_013084673.1"/>
</dbReference>
<keyword evidence="6 8" id="KW-0675">Receptor</keyword>
<evidence type="ECO:0000256" key="2">
    <source>
        <dbReference type="ARBA" id="ARBA00022692"/>
    </source>
</evidence>
<keyword evidence="11" id="KW-1185">Reference proteome</keyword>
<evidence type="ECO:0000256" key="7">
    <source>
        <dbReference type="ARBA" id="ARBA00023224"/>
    </source>
</evidence>
<dbReference type="InterPro" id="IPR000276">
    <property type="entry name" value="GPCR_Rhodpsn"/>
</dbReference>
<evidence type="ECO:0000256" key="4">
    <source>
        <dbReference type="ARBA" id="ARBA00023040"/>
    </source>
</evidence>
<keyword evidence="7 8" id="KW-0807">Transducer</keyword>
<feature type="transmembrane region" description="Helical" evidence="9">
    <location>
        <begin position="185"/>
        <end position="212"/>
    </location>
</feature>
<feature type="transmembrane region" description="Helical" evidence="9">
    <location>
        <begin position="233"/>
        <end position="258"/>
    </location>
</feature>
<dbReference type="PROSITE" id="PS00237">
    <property type="entry name" value="G_PROTEIN_RECEP_F1_1"/>
    <property type="match status" value="1"/>
</dbReference>
<name>A0ABM1A3J9_APLCA</name>
<feature type="transmembrane region" description="Helical" evidence="9">
    <location>
        <begin position="44"/>
        <end position="66"/>
    </location>
</feature>
<dbReference type="PANTHER" id="PTHR24243">
    <property type="entry name" value="G-PROTEIN COUPLED RECEPTOR"/>
    <property type="match status" value="1"/>
</dbReference>
<organism evidence="11 12">
    <name type="scientific">Aplysia californica</name>
    <name type="common">California sea hare</name>
    <dbReference type="NCBI Taxonomy" id="6500"/>
    <lineage>
        <taxon>Eukaryota</taxon>
        <taxon>Metazoa</taxon>
        <taxon>Spiralia</taxon>
        <taxon>Lophotrochozoa</taxon>
        <taxon>Mollusca</taxon>
        <taxon>Gastropoda</taxon>
        <taxon>Heterobranchia</taxon>
        <taxon>Euthyneura</taxon>
        <taxon>Tectipleura</taxon>
        <taxon>Aplysiida</taxon>
        <taxon>Aplysioidea</taxon>
        <taxon>Aplysiidae</taxon>
        <taxon>Aplysia</taxon>
    </lineage>
</organism>
<evidence type="ECO:0000313" key="11">
    <source>
        <dbReference type="Proteomes" id="UP000694888"/>
    </source>
</evidence>
<evidence type="ECO:0000256" key="6">
    <source>
        <dbReference type="ARBA" id="ARBA00023170"/>
    </source>
</evidence>
<protein>
    <submittedName>
        <fullName evidence="12">Melatonin-related receptor-like</fullName>
    </submittedName>
</protein>
<feature type="transmembrane region" description="Helical" evidence="9">
    <location>
        <begin position="129"/>
        <end position="150"/>
    </location>
</feature>
<comment type="similarity">
    <text evidence="8">Belongs to the G-protein coupled receptor 1 family.</text>
</comment>
<dbReference type="Pfam" id="PF00001">
    <property type="entry name" value="7tm_1"/>
    <property type="match status" value="1"/>
</dbReference>
<dbReference type="SUPFAM" id="SSF81321">
    <property type="entry name" value="Family A G protein-coupled receptor-like"/>
    <property type="match status" value="1"/>
</dbReference>
<keyword evidence="2 8" id="KW-0812">Transmembrane</keyword>
<comment type="subcellular location">
    <subcellularLocation>
        <location evidence="1">Membrane</location>
        <topology evidence="1">Multi-pass membrane protein</topology>
    </subcellularLocation>
</comment>
<sequence length="311" mass="35359">MSVFIADLVLSYGLTTAVSVLGILGNLTTMLVMSRAGLRDVFNVTITSLAVCDFFFLVTLIFRRMVHIMKLQGGMLGITLAAYSRAYGSAVSDLFAVLAIMHVYFISVERFCAVFFPFKISRVFTVNRIRIYLTLLYVLFSFCFVPRYLLEIVVWETDTSSNTSMPIVRFNDLFLYDEKVQYYTLAVYFTLVISGDFFVTFSSVSISLRMLSISRKRMEMNVGTNTSLRTGKTFVGICIVHMIVQVPYYVGTVIVTILPEDFLNSETHSFLYNCIHLLSSLKSSLNFIVYIFLAPKFRPELKSLLSCHKKT</sequence>
<evidence type="ECO:0000313" key="12">
    <source>
        <dbReference type="RefSeq" id="XP_012940127.1"/>
    </source>
</evidence>
<feature type="transmembrane region" description="Helical" evidence="9">
    <location>
        <begin position="86"/>
        <end position="108"/>
    </location>
</feature>
<dbReference type="PROSITE" id="PS50262">
    <property type="entry name" value="G_PROTEIN_RECEP_F1_2"/>
    <property type="match status" value="1"/>
</dbReference>